<dbReference type="Proteomes" id="UP000019471">
    <property type="component" value="Unassembled WGS sequence"/>
</dbReference>
<dbReference type="PANTHER" id="PTHR24321:SF12">
    <property type="entry name" value="SHORT-CHAIN DEHYDROGENASE_REDUCTASE FAMILY, PUTATIVE (AFU_ORTHOLOGUE AFUA_5G14340)-RELATED"/>
    <property type="match status" value="1"/>
</dbReference>
<dbReference type="OrthoDB" id="4133411at2759"/>
<accession>W9WUE7</accession>
<evidence type="ECO:0000313" key="4">
    <source>
        <dbReference type="Proteomes" id="UP000019471"/>
    </source>
</evidence>
<evidence type="ECO:0000313" key="3">
    <source>
        <dbReference type="EMBL" id="EXJ71822.1"/>
    </source>
</evidence>
<dbReference type="AlphaFoldDB" id="W9WUE7"/>
<organism evidence="3 4">
    <name type="scientific">Cladophialophora psammophila CBS 110553</name>
    <dbReference type="NCBI Taxonomy" id="1182543"/>
    <lineage>
        <taxon>Eukaryota</taxon>
        <taxon>Fungi</taxon>
        <taxon>Dikarya</taxon>
        <taxon>Ascomycota</taxon>
        <taxon>Pezizomycotina</taxon>
        <taxon>Eurotiomycetes</taxon>
        <taxon>Chaetothyriomycetidae</taxon>
        <taxon>Chaetothyriales</taxon>
        <taxon>Herpotrichiellaceae</taxon>
        <taxon>Cladophialophora</taxon>
    </lineage>
</organism>
<evidence type="ECO:0008006" key="5">
    <source>
        <dbReference type="Google" id="ProtNLM"/>
    </source>
</evidence>
<name>W9WUE7_9EURO</name>
<gene>
    <name evidence="3" type="ORF">A1O5_05632</name>
</gene>
<dbReference type="STRING" id="1182543.W9WUE7"/>
<proteinExistence type="inferred from homology"/>
<dbReference type="GO" id="GO:0016491">
    <property type="term" value="F:oxidoreductase activity"/>
    <property type="evidence" value="ECO:0007669"/>
    <property type="project" value="UniProtKB-KW"/>
</dbReference>
<dbReference type="SUPFAM" id="SSF51735">
    <property type="entry name" value="NAD(P)-binding Rossmann-fold domains"/>
    <property type="match status" value="1"/>
</dbReference>
<comment type="similarity">
    <text evidence="1">Belongs to the short-chain dehydrogenases/reductases (SDR) family.</text>
</comment>
<dbReference type="EMBL" id="AMGX01000007">
    <property type="protein sequence ID" value="EXJ71822.1"/>
    <property type="molecule type" value="Genomic_DNA"/>
</dbReference>
<dbReference type="InterPro" id="IPR036291">
    <property type="entry name" value="NAD(P)-bd_dom_sf"/>
</dbReference>
<keyword evidence="4" id="KW-1185">Reference proteome</keyword>
<dbReference type="PANTHER" id="PTHR24321">
    <property type="entry name" value="DEHYDROGENASES, SHORT CHAIN"/>
    <property type="match status" value="1"/>
</dbReference>
<comment type="caution">
    <text evidence="3">The sequence shown here is derived from an EMBL/GenBank/DDBJ whole genome shotgun (WGS) entry which is preliminary data.</text>
</comment>
<dbReference type="GeneID" id="19190348"/>
<dbReference type="Pfam" id="PF13561">
    <property type="entry name" value="adh_short_C2"/>
    <property type="match status" value="1"/>
</dbReference>
<dbReference type="PRINTS" id="PR00081">
    <property type="entry name" value="GDHRDH"/>
</dbReference>
<dbReference type="CDD" id="cd05233">
    <property type="entry name" value="SDR_c"/>
    <property type="match status" value="1"/>
</dbReference>
<dbReference type="HOGENOM" id="CLU_010194_2_19_1"/>
<protein>
    <recommendedName>
        <fullName evidence="5">3-oxoacyl-[acyl-carrier protein] reductase</fullName>
    </recommendedName>
</protein>
<dbReference type="RefSeq" id="XP_007744421.1">
    <property type="nucleotide sequence ID" value="XM_007746231.1"/>
</dbReference>
<sequence length="153" mass="16502">MPLGLKGSALVTGAGGGIGRACVEQLLRDGCERLVISDIHKDSLQETARLAKKINPEAEVVVEAGDIGLEQTAQSLVDIAVKNFGRLDYGLNVAGVAGELKPIVDISTKGYDFVQDINAKSVWLCERAQIKQMLKQEPLPTQLSEMAILLRNF</sequence>
<reference evidence="3 4" key="1">
    <citation type="submission" date="2013-03" db="EMBL/GenBank/DDBJ databases">
        <title>The Genome Sequence of Cladophialophora psammophila CBS 110553.</title>
        <authorList>
            <consortium name="The Broad Institute Genomics Platform"/>
            <person name="Cuomo C."/>
            <person name="de Hoog S."/>
            <person name="Gorbushina A."/>
            <person name="Walker B."/>
            <person name="Young S.K."/>
            <person name="Zeng Q."/>
            <person name="Gargeya S."/>
            <person name="Fitzgerald M."/>
            <person name="Haas B."/>
            <person name="Abouelleil A."/>
            <person name="Allen A.W."/>
            <person name="Alvarado L."/>
            <person name="Arachchi H.M."/>
            <person name="Berlin A.M."/>
            <person name="Chapman S.B."/>
            <person name="Gainer-Dewar J."/>
            <person name="Goldberg J."/>
            <person name="Griggs A."/>
            <person name="Gujja S."/>
            <person name="Hansen M."/>
            <person name="Howarth C."/>
            <person name="Imamovic A."/>
            <person name="Ireland A."/>
            <person name="Larimer J."/>
            <person name="McCowan C."/>
            <person name="Murphy C."/>
            <person name="Pearson M."/>
            <person name="Poon T.W."/>
            <person name="Priest M."/>
            <person name="Roberts A."/>
            <person name="Saif S."/>
            <person name="Shea T."/>
            <person name="Sisk P."/>
            <person name="Sykes S."/>
            <person name="Wortman J."/>
            <person name="Nusbaum C."/>
            <person name="Birren B."/>
        </authorList>
    </citation>
    <scope>NUCLEOTIDE SEQUENCE [LARGE SCALE GENOMIC DNA]</scope>
    <source>
        <strain evidence="3 4">CBS 110553</strain>
    </source>
</reference>
<keyword evidence="2" id="KW-0560">Oxidoreductase</keyword>
<evidence type="ECO:0000256" key="1">
    <source>
        <dbReference type="ARBA" id="ARBA00006484"/>
    </source>
</evidence>
<dbReference type="Gene3D" id="3.40.50.720">
    <property type="entry name" value="NAD(P)-binding Rossmann-like Domain"/>
    <property type="match status" value="1"/>
</dbReference>
<evidence type="ECO:0000256" key="2">
    <source>
        <dbReference type="ARBA" id="ARBA00023002"/>
    </source>
</evidence>
<dbReference type="InterPro" id="IPR002347">
    <property type="entry name" value="SDR_fam"/>
</dbReference>